<evidence type="ECO:0000313" key="3">
    <source>
        <dbReference type="Proteomes" id="UP001217044"/>
    </source>
</evidence>
<dbReference type="Proteomes" id="UP001217044">
    <property type="component" value="Chromosome"/>
</dbReference>
<protein>
    <submittedName>
        <fullName evidence="2">Uncharacterized protein</fullName>
    </submittedName>
</protein>
<organism evidence="2 3">
    <name type="scientific">Deinococcus aquaticus</name>
    <dbReference type="NCBI Taxonomy" id="328692"/>
    <lineage>
        <taxon>Bacteria</taxon>
        <taxon>Thermotogati</taxon>
        <taxon>Deinococcota</taxon>
        <taxon>Deinococci</taxon>
        <taxon>Deinococcales</taxon>
        <taxon>Deinococcaceae</taxon>
        <taxon>Deinococcus</taxon>
    </lineage>
</organism>
<keyword evidence="1" id="KW-0472">Membrane</keyword>
<dbReference type="EMBL" id="CP115165">
    <property type="protein sequence ID" value="WDA58096.1"/>
    <property type="molecule type" value="Genomic_DNA"/>
</dbReference>
<name>A0ABY7UYU2_9DEIO</name>
<evidence type="ECO:0000256" key="1">
    <source>
        <dbReference type="SAM" id="Phobius"/>
    </source>
</evidence>
<keyword evidence="1" id="KW-1133">Transmembrane helix</keyword>
<keyword evidence="3" id="KW-1185">Reference proteome</keyword>
<sequence>MSAQVPHLSSATPPTPARFGVAAVALTVVLAAVTLGAWAQAFFGAEAGLRIGNRSGGIVSRLQVCLPGGECLERASLWPHESWRVPLPEGVTRAEVSVQTQGQRQGQGQPVTLDSDRPAQLIVTQGGQIERQ</sequence>
<gene>
    <name evidence="2" type="ORF">M8445_12170</name>
</gene>
<feature type="transmembrane region" description="Helical" evidence="1">
    <location>
        <begin position="20"/>
        <end position="45"/>
    </location>
</feature>
<proteinExistence type="predicted"/>
<reference evidence="2 3" key="1">
    <citation type="submission" date="2022-12" db="EMBL/GenBank/DDBJ databases">
        <title>Genome Sequence of Deinococcus aquaticus Type Strain PB314.</title>
        <authorList>
            <person name="Albert C."/>
            <person name="Hill J."/>
            <person name="Boren L."/>
            <person name="Scholz-Ng S."/>
            <person name="Fatema N."/>
            <person name="Grosso R."/>
            <person name="Soboslay E."/>
            <person name="Tuohy J."/>
        </authorList>
    </citation>
    <scope>NUCLEOTIDE SEQUENCE [LARGE SCALE GENOMIC DNA]</scope>
    <source>
        <strain evidence="2 3">PB-314</strain>
    </source>
</reference>
<accession>A0ABY7UYU2</accession>
<keyword evidence="1" id="KW-0812">Transmembrane</keyword>
<dbReference type="RefSeq" id="WP_273988017.1">
    <property type="nucleotide sequence ID" value="NZ_BAABQT010000003.1"/>
</dbReference>
<evidence type="ECO:0000313" key="2">
    <source>
        <dbReference type="EMBL" id="WDA58096.1"/>
    </source>
</evidence>